<proteinExistence type="inferred from homology"/>
<dbReference type="GeneID" id="50231538"/>
<keyword evidence="12" id="KW-1185">Reference proteome</keyword>
<evidence type="ECO:0000256" key="4">
    <source>
        <dbReference type="ARBA" id="ARBA00022519"/>
    </source>
</evidence>
<evidence type="ECO:0000256" key="8">
    <source>
        <dbReference type="ARBA" id="ARBA00023196"/>
    </source>
</evidence>
<keyword evidence="3 10" id="KW-1003">Cell membrane</keyword>
<dbReference type="Gene3D" id="1.10.520.20">
    <property type="entry name" value="N-terminal domain of the delta subunit of the F1F0-ATP synthase"/>
    <property type="match status" value="1"/>
</dbReference>
<comment type="caution">
    <text evidence="11">The sequence shown here is derived from an EMBL/GenBank/DDBJ whole genome shotgun (WGS) entry which is preliminary data.</text>
</comment>
<dbReference type="NCBIfam" id="NF004402">
    <property type="entry name" value="PRK05758.2-2"/>
    <property type="match status" value="1"/>
</dbReference>
<keyword evidence="7 10" id="KW-0472">Membrane</keyword>
<accession>A0ABV4MUQ5</accession>
<evidence type="ECO:0000256" key="10">
    <source>
        <dbReference type="HAMAP-Rule" id="MF_01416"/>
    </source>
</evidence>
<sequence length="182" mass="20182">MSDYTNIAHPYAKASFDFALGENKLQEWHSMLSILVTVAEEETIAKQISSAEGSRTDSEELANLFIHICQGLVDDHVINLVRVLAENGRLAVIRDLFNLFSDLKDEHERVIPVTVTSSELLTQDQVISLTAALEKKLERQVEMEQVIDDTLVGGIVIKAGETVIDGSLNTSINRLANQLHAR</sequence>
<keyword evidence="4" id="KW-0997">Cell inner membrane</keyword>
<dbReference type="Pfam" id="PF00213">
    <property type="entry name" value="OSCP"/>
    <property type="match status" value="1"/>
</dbReference>
<dbReference type="EMBL" id="JBFSSG010000011">
    <property type="protein sequence ID" value="MEZ8720872.1"/>
    <property type="molecule type" value="Genomic_DNA"/>
</dbReference>
<dbReference type="NCBIfam" id="TIGR01145">
    <property type="entry name" value="ATP_synt_delta"/>
    <property type="match status" value="1"/>
</dbReference>
<keyword evidence="5 10" id="KW-0375">Hydrogen ion transport</keyword>
<evidence type="ECO:0000256" key="1">
    <source>
        <dbReference type="ARBA" id="ARBA00004370"/>
    </source>
</evidence>
<dbReference type="SUPFAM" id="SSF47928">
    <property type="entry name" value="N-terminal domain of the delta subunit of the F1F0-ATP synthase"/>
    <property type="match status" value="1"/>
</dbReference>
<protein>
    <recommendedName>
        <fullName evidence="10">ATP synthase subunit delta</fullName>
    </recommendedName>
    <alternativeName>
        <fullName evidence="10">ATP synthase F(1) sector subunit delta</fullName>
    </alternativeName>
    <alternativeName>
        <fullName evidence="10">F-type ATPase subunit delta</fullName>
        <shortName evidence="10">F-ATPase subunit delta</shortName>
    </alternativeName>
</protein>
<comment type="subcellular location">
    <subcellularLocation>
        <location evidence="10">Cell membrane</location>
        <topology evidence="10">Peripheral membrane protein</topology>
    </subcellularLocation>
    <subcellularLocation>
        <location evidence="1">Membrane</location>
    </subcellularLocation>
</comment>
<comment type="similarity">
    <text evidence="10">Belongs to the ATPase delta chain family.</text>
</comment>
<dbReference type="PANTHER" id="PTHR11910">
    <property type="entry name" value="ATP SYNTHASE DELTA CHAIN"/>
    <property type="match status" value="1"/>
</dbReference>
<evidence type="ECO:0000256" key="5">
    <source>
        <dbReference type="ARBA" id="ARBA00022781"/>
    </source>
</evidence>
<dbReference type="InterPro" id="IPR026015">
    <property type="entry name" value="ATP_synth_OSCP/delta_N_sf"/>
</dbReference>
<dbReference type="PRINTS" id="PR00125">
    <property type="entry name" value="ATPASEDELTA"/>
</dbReference>
<organism evidence="11 12">
    <name type="scientific">Vibrio pomeroyi</name>
    <dbReference type="NCBI Taxonomy" id="198832"/>
    <lineage>
        <taxon>Bacteria</taxon>
        <taxon>Pseudomonadati</taxon>
        <taxon>Pseudomonadota</taxon>
        <taxon>Gammaproteobacteria</taxon>
        <taxon>Vibrionales</taxon>
        <taxon>Vibrionaceae</taxon>
        <taxon>Vibrio</taxon>
    </lineage>
</organism>
<keyword evidence="9 10" id="KW-0066">ATP synthesis</keyword>
<evidence type="ECO:0000256" key="9">
    <source>
        <dbReference type="ARBA" id="ARBA00023310"/>
    </source>
</evidence>
<gene>
    <name evidence="10" type="primary">atpH</name>
    <name evidence="11" type="ORF">AB6D66_07330</name>
</gene>
<evidence type="ECO:0000256" key="2">
    <source>
        <dbReference type="ARBA" id="ARBA00022448"/>
    </source>
</evidence>
<dbReference type="HAMAP" id="MF_01416">
    <property type="entry name" value="ATP_synth_delta_bact"/>
    <property type="match status" value="1"/>
</dbReference>
<comment type="function">
    <text evidence="10">F(1)F(0) ATP synthase produces ATP from ADP in the presence of a proton or sodium gradient. F-type ATPases consist of two structural domains, F(1) containing the extramembraneous catalytic core and F(0) containing the membrane proton channel, linked together by a central stalk and a peripheral stalk. During catalysis, ATP synthesis in the catalytic domain of F(1) is coupled via a rotary mechanism of the central stalk subunits to proton translocation.</text>
</comment>
<name>A0ABV4MUQ5_9VIBR</name>
<reference evidence="11 12" key="1">
    <citation type="journal article" date="2024" name="ISME J.">
        <title>Tailless and filamentous prophages are predominant in marine Vibrio.</title>
        <authorList>
            <person name="Steensen K."/>
            <person name="Seneca J."/>
            <person name="Bartlau N."/>
            <person name="Yu X.A."/>
            <person name="Hussain F.A."/>
            <person name="Polz M.F."/>
        </authorList>
    </citation>
    <scope>NUCLEOTIDE SEQUENCE [LARGE SCALE GENOMIC DNA]</scope>
    <source>
        <strain evidence="11 12">10N.239.312.F12</strain>
    </source>
</reference>
<evidence type="ECO:0000313" key="12">
    <source>
        <dbReference type="Proteomes" id="UP001570071"/>
    </source>
</evidence>
<dbReference type="InterPro" id="IPR020781">
    <property type="entry name" value="ATPase_OSCP/d_CS"/>
</dbReference>
<comment type="function">
    <text evidence="10">This protein is part of the stalk that links CF(0) to CF(1). It either transmits conformational changes from CF(0) to CF(1) or is implicated in proton conduction.</text>
</comment>
<evidence type="ECO:0000313" key="11">
    <source>
        <dbReference type="EMBL" id="MEZ8720872.1"/>
    </source>
</evidence>
<dbReference type="RefSeq" id="WP_017632740.1">
    <property type="nucleotide sequence ID" value="NZ_CP090855.1"/>
</dbReference>
<dbReference type="PROSITE" id="PS00389">
    <property type="entry name" value="ATPASE_DELTA"/>
    <property type="match status" value="1"/>
</dbReference>
<keyword evidence="2 10" id="KW-0813">Transport</keyword>
<evidence type="ECO:0000256" key="3">
    <source>
        <dbReference type="ARBA" id="ARBA00022475"/>
    </source>
</evidence>
<evidence type="ECO:0000256" key="6">
    <source>
        <dbReference type="ARBA" id="ARBA00023065"/>
    </source>
</evidence>
<evidence type="ECO:0000256" key="7">
    <source>
        <dbReference type="ARBA" id="ARBA00023136"/>
    </source>
</evidence>
<dbReference type="Proteomes" id="UP001570071">
    <property type="component" value="Unassembled WGS sequence"/>
</dbReference>
<keyword evidence="8 10" id="KW-0139">CF(1)</keyword>
<dbReference type="InterPro" id="IPR000711">
    <property type="entry name" value="ATPase_OSCP/dsu"/>
</dbReference>
<keyword evidence="6 10" id="KW-0406">Ion transport</keyword>